<comment type="similarity">
    <text evidence="2">Belongs to the HFCD (homooligomeric flavin containing Cys decarboxylase) superfamily.</text>
</comment>
<dbReference type="OrthoDB" id="1532798at2759"/>
<reference evidence="4" key="3">
    <citation type="submission" date="2019-06" db="EMBL/GenBank/DDBJ databases">
        <authorList>
            <person name="Poynton C."/>
            <person name="Hasenbein S."/>
            <person name="Benoit J.B."/>
            <person name="Sepulveda M.S."/>
            <person name="Poelchau M.F."/>
            <person name="Murali S.C."/>
            <person name="Chen S."/>
            <person name="Glastad K.M."/>
            <person name="Werren J.H."/>
            <person name="Vineis J.H."/>
            <person name="Bowen J.L."/>
            <person name="Friedrich M."/>
            <person name="Jones J."/>
            <person name="Robertson H.M."/>
            <person name="Feyereisen R."/>
            <person name="Mechler-Hickson A."/>
            <person name="Mathers N."/>
            <person name="Lee C.E."/>
            <person name="Colbourne J.K."/>
            <person name="Biales A."/>
            <person name="Johnston J.S."/>
            <person name="Wellborn G.A."/>
            <person name="Rosendale A.J."/>
            <person name="Cridge A.G."/>
            <person name="Munoz-Torres M.C."/>
            <person name="Bain P.A."/>
            <person name="Manny A.R."/>
            <person name="Major K.M."/>
            <person name="Lambert F.N."/>
            <person name="Vulpe C.D."/>
            <person name="Tuck P."/>
            <person name="Blalock B.J."/>
            <person name="Lin Y.-Y."/>
            <person name="Smith M.E."/>
            <person name="Ochoa-Acuna H."/>
            <person name="Chen M.-J.M."/>
            <person name="Childers C.P."/>
            <person name="Qu J."/>
            <person name="Dugan S."/>
            <person name="Lee S.L."/>
            <person name="Chao H."/>
            <person name="Dinh H."/>
            <person name="Han Y."/>
            <person name="Doddapaneni H."/>
            <person name="Worley K.C."/>
            <person name="Muzny D.M."/>
            <person name="Gibbs R.A."/>
            <person name="Richards S."/>
        </authorList>
    </citation>
    <scope>NUCLEOTIDE SEQUENCE</scope>
    <source>
        <strain evidence="4">HAZT.00-mixed</strain>
        <tissue evidence="4">Whole organism</tissue>
    </source>
</reference>
<dbReference type="PANTHER" id="PTHR14359">
    <property type="entry name" value="HOMO-OLIGOMERIC FLAVIN CONTAINING CYS DECARBOXYLASE FAMILY"/>
    <property type="match status" value="1"/>
</dbReference>
<name>A0A6A0H4J1_HYAAZ</name>
<sequence length="248" mass="27003">MPSASALHFLMAAARQTTVELPVKNQCLPVETSVSKELVLQKLQVEVQEPTQACLDASQNERGTVNTEVFEHKNDVVPNTVVSGEAAGRVCGWCHVQQQHPTLTLTGDEMEWRAWKGRGDPVLHIQLRRWADVFVIAPLSANTLAKLANGLCDNLLTSVARAWDPCKPLLFCPAMNTFMYEHPLTARHISTLKDFGYTEVPAISKRLMCGDEGSGAMAEVADVVAAIKLALVSHGFTVKAASDLIDEG</sequence>
<reference evidence="4" key="1">
    <citation type="submission" date="2014-08" db="EMBL/GenBank/DDBJ databases">
        <authorList>
            <person name="Murali S."/>
            <person name="Richards S."/>
            <person name="Bandaranaike D."/>
            <person name="Bellair M."/>
            <person name="Blankenburg K."/>
            <person name="Chao H."/>
            <person name="Dinh H."/>
            <person name="Doddapaneni H."/>
            <person name="Dugan-Rocha S."/>
            <person name="Elkadiri S."/>
            <person name="Gnanaolivu R."/>
            <person name="Hughes D."/>
            <person name="Lee S."/>
            <person name="Li M."/>
            <person name="Ming W."/>
            <person name="Munidasa M."/>
            <person name="Muniz J."/>
            <person name="Nguyen L."/>
            <person name="Osuji N."/>
            <person name="Pu L.-L."/>
            <person name="Puazo M."/>
            <person name="Skinner E."/>
            <person name="Qu C."/>
            <person name="Quiroz J."/>
            <person name="Raj R."/>
            <person name="Weissenberger G."/>
            <person name="Xin Y."/>
            <person name="Zou X."/>
            <person name="Han Y."/>
            <person name="Worley K."/>
            <person name="Muzny D."/>
            <person name="Gibbs R."/>
        </authorList>
    </citation>
    <scope>NUCLEOTIDE SEQUENCE</scope>
    <source>
        <strain evidence="4">HAZT.00-mixed</strain>
        <tissue evidence="4">Whole organism</tissue>
    </source>
</reference>
<dbReference type="GO" id="GO:0010181">
    <property type="term" value="F:FMN binding"/>
    <property type="evidence" value="ECO:0007669"/>
    <property type="project" value="TreeGrafter"/>
</dbReference>
<dbReference type="Gene3D" id="3.40.50.1950">
    <property type="entry name" value="Flavin prenyltransferase-like"/>
    <property type="match status" value="1"/>
</dbReference>
<dbReference type="AlphaFoldDB" id="A0A6A0H4J1"/>
<dbReference type="InterPro" id="IPR003382">
    <property type="entry name" value="Flavoprotein"/>
</dbReference>
<dbReference type="GO" id="GO:0015937">
    <property type="term" value="P:coenzyme A biosynthetic process"/>
    <property type="evidence" value="ECO:0007669"/>
    <property type="project" value="UniProtKB-KW"/>
</dbReference>
<comment type="caution">
    <text evidence="4">The sequence shown here is derived from an EMBL/GenBank/DDBJ whole genome shotgun (WGS) entry which is preliminary data.</text>
</comment>
<proteinExistence type="inferred from homology"/>
<feature type="domain" description="Flavoprotein" evidence="3">
    <location>
        <begin position="98"/>
        <end position="227"/>
    </location>
</feature>
<dbReference type="GO" id="GO:0071513">
    <property type="term" value="C:phosphopantothenoylcysteine decarboxylase complex"/>
    <property type="evidence" value="ECO:0007669"/>
    <property type="project" value="TreeGrafter"/>
</dbReference>
<evidence type="ECO:0000313" key="4">
    <source>
        <dbReference type="EMBL" id="KAA0197154.1"/>
    </source>
</evidence>
<protein>
    <recommendedName>
        <fullName evidence="3">Flavoprotein domain-containing protein</fullName>
    </recommendedName>
</protein>
<evidence type="ECO:0000256" key="2">
    <source>
        <dbReference type="ARBA" id="ARBA00038350"/>
    </source>
</evidence>
<keyword evidence="1" id="KW-0173">Coenzyme A biosynthesis</keyword>
<dbReference type="PANTHER" id="PTHR14359:SF6">
    <property type="entry name" value="PHOSPHOPANTOTHENOYLCYSTEINE DECARBOXYLASE"/>
    <property type="match status" value="1"/>
</dbReference>
<accession>A0A6A0H4J1</accession>
<dbReference type="GO" id="GO:0004633">
    <property type="term" value="F:phosphopantothenoylcysteine decarboxylase activity"/>
    <property type="evidence" value="ECO:0007669"/>
    <property type="project" value="TreeGrafter"/>
</dbReference>
<reference evidence="4" key="2">
    <citation type="journal article" date="2018" name="Environ. Sci. Technol.">
        <title>The Toxicogenome of Hyalella azteca: A Model for Sediment Ecotoxicology and Evolutionary Toxicology.</title>
        <authorList>
            <person name="Poynton H.C."/>
            <person name="Hasenbein S."/>
            <person name="Benoit J.B."/>
            <person name="Sepulveda M.S."/>
            <person name="Poelchau M.F."/>
            <person name="Hughes D.S.T."/>
            <person name="Murali S.C."/>
            <person name="Chen S."/>
            <person name="Glastad K.M."/>
            <person name="Goodisman M.A.D."/>
            <person name="Werren J.H."/>
            <person name="Vineis J.H."/>
            <person name="Bowen J.L."/>
            <person name="Friedrich M."/>
            <person name="Jones J."/>
            <person name="Robertson H.M."/>
            <person name="Feyereisen R."/>
            <person name="Mechler-Hickson A."/>
            <person name="Mathers N."/>
            <person name="Lee C.E."/>
            <person name="Colbourne J.K."/>
            <person name="Biales A."/>
            <person name="Johnston J.S."/>
            <person name="Wellborn G.A."/>
            <person name="Rosendale A.J."/>
            <person name="Cridge A.G."/>
            <person name="Munoz-Torres M.C."/>
            <person name="Bain P.A."/>
            <person name="Manny A.R."/>
            <person name="Major K.M."/>
            <person name="Lambert F.N."/>
            <person name="Vulpe C.D."/>
            <person name="Tuck P."/>
            <person name="Blalock B.J."/>
            <person name="Lin Y.Y."/>
            <person name="Smith M.E."/>
            <person name="Ochoa-Acuna H."/>
            <person name="Chen M.M."/>
            <person name="Childers C.P."/>
            <person name="Qu J."/>
            <person name="Dugan S."/>
            <person name="Lee S.L."/>
            <person name="Chao H."/>
            <person name="Dinh H."/>
            <person name="Han Y."/>
            <person name="Doddapaneni H."/>
            <person name="Worley K.C."/>
            <person name="Muzny D.M."/>
            <person name="Gibbs R.A."/>
            <person name="Richards S."/>
        </authorList>
    </citation>
    <scope>NUCLEOTIDE SEQUENCE</scope>
    <source>
        <strain evidence="4">HAZT.00-mixed</strain>
        <tissue evidence="4">Whole organism</tissue>
    </source>
</reference>
<organism evidence="4">
    <name type="scientific">Hyalella azteca</name>
    <name type="common">Amphipod</name>
    <dbReference type="NCBI Taxonomy" id="294128"/>
    <lineage>
        <taxon>Eukaryota</taxon>
        <taxon>Metazoa</taxon>
        <taxon>Ecdysozoa</taxon>
        <taxon>Arthropoda</taxon>
        <taxon>Crustacea</taxon>
        <taxon>Multicrustacea</taxon>
        <taxon>Malacostraca</taxon>
        <taxon>Eumalacostraca</taxon>
        <taxon>Peracarida</taxon>
        <taxon>Amphipoda</taxon>
        <taxon>Senticaudata</taxon>
        <taxon>Talitrida</taxon>
        <taxon>Talitroidea</taxon>
        <taxon>Hyalellidae</taxon>
        <taxon>Hyalella</taxon>
    </lineage>
</organism>
<dbReference type="Pfam" id="PF02441">
    <property type="entry name" value="Flavoprotein"/>
    <property type="match status" value="1"/>
</dbReference>
<evidence type="ECO:0000256" key="1">
    <source>
        <dbReference type="ARBA" id="ARBA00022993"/>
    </source>
</evidence>
<dbReference type="SUPFAM" id="SSF52507">
    <property type="entry name" value="Homo-oligomeric flavin-containing Cys decarboxylases, HFCD"/>
    <property type="match status" value="1"/>
</dbReference>
<gene>
    <name evidence="4" type="ORF">HAZT_HAZT001345</name>
</gene>
<evidence type="ECO:0000259" key="3">
    <source>
        <dbReference type="Pfam" id="PF02441"/>
    </source>
</evidence>
<dbReference type="Proteomes" id="UP000711488">
    <property type="component" value="Unassembled WGS sequence"/>
</dbReference>
<dbReference type="InterPro" id="IPR036551">
    <property type="entry name" value="Flavin_trans-like"/>
</dbReference>
<dbReference type="EMBL" id="JQDR03008429">
    <property type="protein sequence ID" value="KAA0197154.1"/>
    <property type="molecule type" value="Genomic_DNA"/>
</dbReference>